<reference evidence="1 2" key="1">
    <citation type="journal article" date="2012" name="Appl. Environ. Microbiol.">
        <title>Draft genome sequence of a psychrotolerant sulfur-oxidizing bacterium, Sulfuricella denitrificans skB26, and proteomic insights into cold adaptation.</title>
        <authorList>
            <person name="Watanabe T."/>
            <person name="Kojima H."/>
            <person name="Fukui M."/>
        </authorList>
    </citation>
    <scope>NUCLEOTIDE SEQUENCE [LARGE SCALE GENOMIC DNA]</scope>
    <source>
        <strain evidence="2">skB26</strain>
    </source>
</reference>
<dbReference type="Pfam" id="PF13591">
    <property type="entry name" value="MerR_2"/>
    <property type="match status" value="1"/>
</dbReference>
<dbReference type="KEGG" id="sdr:SCD_n02170"/>
<dbReference type="HOGENOM" id="CLU_144710_3_0_4"/>
<dbReference type="Gene3D" id="1.10.1660.10">
    <property type="match status" value="1"/>
</dbReference>
<gene>
    <name evidence="1" type="ORF">SCD_n02170</name>
</gene>
<dbReference type="STRING" id="1163617.SCD_n02170"/>
<dbReference type="EMBL" id="AP013066">
    <property type="protein sequence ID" value="BAN35979.1"/>
    <property type="molecule type" value="Genomic_DNA"/>
</dbReference>
<sequence>MDEILTGVVVDETGLTLAEFACACGTDATWVLELVAEEVLHPAGGDPEGWRFGGQELNRARRFQRLQRDLGADLDAAAVIIELLDEIDRLKGRLRRAGI</sequence>
<accession>S6AMF0</accession>
<proteinExistence type="predicted"/>
<evidence type="ECO:0000313" key="2">
    <source>
        <dbReference type="Proteomes" id="UP000015559"/>
    </source>
</evidence>
<dbReference type="OrthoDB" id="8562553at2"/>
<name>S6AMF0_SULDS</name>
<evidence type="ECO:0000313" key="1">
    <source>
        <dbReference type="EMBL" id="BAN35979.1"/>
    </source>
</evidence>
<dbReference type="AlphaFoldDB" id="S6AMF0"/>
<keyword evidence="2" id="KW-1185">Reference proteome</keyword>
<protein>
    <submittedName>
        <fullName evidence="1">Chaperone-modulator protein CbpM</fullName>
    </submittedName>
</protein>
<dbReference type="RefSeq" id="WP_009205176.1">
    <property type="nucleotide sequence ID" value="NC_022357.1"/>
</dbReference>
<dbReference type="eggNOG" id="COG0789">
    <property type="taxonomic scope" value="Bacteria"/>
</dbReference>
<organism evidence="1 2">
    <name type="scientific">Sulfuricella denitrificans (strain DSM 22764 / NBRC 105220 / skB26)</name>
    <dbReference type="NCBI Taxonomy" id="1163617"/>
    <lineage>
        <taxon>Bacteria</taxon>
        <taxon>Pseudomonadati</taxon>
        <taxon>Pseudomonadota</taxon>
        <taxon>Betaproteobacteria</taxon>
        <taxon>Nitrosomonadales</taxon>
        <taxon>Sulfuricellaceae</taxon>
        <taxon>Sulfuricella</taxon>
    </lineage>
</organism>
<dbReference type="Proteomes" id="UP000015559">
    <property type="component" value="Chromosome"/>
</dbReference>